<gene>
    <name evidence="2" type="ORF">ACD591_16390</name>
    <name evidence="1" type="ORF">FOE74_02970</name>
</gene>
<keyword evidence="4" id="KW-1185">Reference proteome</keyword>
<evidence type="ECO:0000313" key="2">
    <source>
        <dbReference type="EMBL" id="MFA1772882.1"/>
    </source>
</evidence>
<reference evidence="1 3" key="1">
    <citation type="submission" date="2019-07" db="EMBL/GenBank/DDBJ databases">
        <authorList>
            <person name="Qu J.-H."/>
        </authorList>
    </citation>
    <scope>NUCLEOTIDE SEQUENCE [LARGE SCALE GENOMIC DNA]</scope>
    <source>
        <strain evidence="1 3">MDT1-10-3</strain>
    </source>
</reference>
<comment type="caution">
    <text evidence="1">The sequence shown here is derived from an EMBL/GenBank/DDBJ whole genome shotgun (WGS) entry which is preliminary data.</text>
</comment>
<proteinExistence type="predicted"/>
<evidence type="ECO:0000313" key="4">
    <source>
        <dbReference type="Proteomes" id="UP001570846"/>
    </source>
</evidence>
<sequence>MNVTIIASEGPIWELRCDIPAFTDPRRLEKIREEAYKEAYIQHFTKQMEGALYLTIPQACELLNIKTPSTLRGYGKLPVKHPRYLEISDFGSTLLQRISLANLKEWADRLGKKETKDKITAYAAKHAKP</sequence>
<accession>A0A5M8QN26</accession>
<organism evidence="1 3">
    <name type="scientific">Rufibacter glacialis</name>
    <dbReference type="NCBI Taxonomy" id="1259555"/>
    <lineage>
        <taxon>Bacteria</taxon>
        <taxon>Pseudomonadati</taxon>
        <taxon>Bacteroidota</taxon>
        <taxon>Cytophagia</taxon>
        <taxon>Cytophagales</taxon>
        <taxon>Hymenobacteraceae</taxon>
        <taxon>Rufibacter</taxon>
    </lineage>
</organism>
<evidence type="ECO:0000313" key="1">
    <source>
        <dbReference type="EMBL" id="KAA6437479.1"/>
    </source>
</evidence>
<evidence type="ECO:0000313" key="3">
    <source>
        <dbReference type="Proteomes" id="UP000323866"/>
    </source>
</evidence>
<dbReference type="Proteomes" id="UP000323866">
    <property type="component" value="Unassembled WGS sequence"/>
</dbReference>
<protein>
    <submittedName>
        <fullName evidence="1">Uncharacterized protein</fullName>
    </submittedName>
</protein>
<dbReference type="Proteomes" id="UP001570846">
    <property type="component" value="Unassembled WGS sequence"/>
</dbReference>
<reference evidence="1 3" key="2">
    <citation type="submission" date="2019-09" db="EMBL/GenBank/DDBJ databases">
        <title>A bacterium isolated from glacier soil.</title>
        <authorList>
            <person name="Liu Q."/>
        </authorList>
    </citation>
    <scope>NUCLEOTIDE SEQUENCE [LARGE SCALE GENOMIC DNA]</scope>
    <source>
        <strain evidence="1 3">MDT1-10-3</strain>
    </source>
</reference>
<dbReference type="EMBL" id="JBGOGF010000009">
    <property type="protein sequence ID" value="MFA1772882.1"/>
    <property type="molecule type" value="Genomic_DNA"/>
</dbReference>
<dbReference type="OrthoDB" id="882957at2"/>
<dbReference type="RefSeq" id="WP_149097101.1">
    <property type="nucleotide sequence ID" value="NZ_BMMG01000001.1"/>
</dbReference>
<dbReference type="AlphaFoldDB" id="A0A5M8QN26"/>
<reference evidence="2 4" key="3">
    <citation type="submission" date="2024-08" db="EMBL/GenBank/DDBJ databases">
        <authorList>
            <person name="Wei W."/>
        </authorList>
    </citation>
    <scope>NUCLEOTIDE SEQUENCE [LARGE SCALE GENOMIC DNA]</scope>
    <source>
        <strain evidence="2 4">XU2</strain>
    </source>
</reference>
<dbReference type="EMBL" id="VKKZ01000010">
    <property type="protein sequence ID" value="KAA6437479.1"/>
    <property type="molecule type" value="Genomic_DNA"/>
</dbReference>
<name>A0A5M8QN26_9BACT</name>